<dbReference type="SUPFAM" id="SSF47090">
    <property type="entry name" value="PGBD-like"/>
    <property type="match status" value="1"/>
</dbReference>
<evidence type="ECO:0000259" key="1">
    <source>
        <dbReference type="SMART" id="SM00644"/>
    </source>
</evidence>
<dbReference type="InterPro" id="IPR036365">
    <property type="entry name" value="PGBD-like_sf"/>
</dbReference>
<protein>
    <submittedName>
        <fullName evidence="2">N-acetylmuramoyl-L-alanine amidase</fullName>
    </submittedName>
</protein>
<dbReference type="Pfam" id="PF01471">
    <property type="entry name" value="PG_binding_1"/>
    <property type="match status" value="1"/>
</dbReference>
<dbReference type="AlphaFoldDB" id="A0A5C7VZE9"/>
<dbReference type="GO" id="GO:0008745">
    <property type="term" value="F:N-acetylmuramoyl-L-alanine amidase activity"/>
    <property type="evidence" value="ECO:0007669"/>
    <property type="project" value="InterPro"/>
</dbReference>
<dbReference type="SUPFAM" id="SSF55846">
    <property type="entry name" value="N-acetylmuramoyl-L-alanine amidase-like"/>
    <property type="match status" value="1"/>
</dbReference>
<proteinExistence type="predicted"/>
<sequence>MTYSLIWLPEVLKEAGLKVALVPGWENRGVGDVGTIFGVICHHTGTAKTGNMPSLNTLINGRSDLPGPLAQLGLGRDGAYYVLAAGKCNHAGTGSWKGKTTGNTNFIGIEAENGGGKDDLWPEIQMEAYTRGVAAILKHVGLDADHCAGHKEYALPAGRKPDPRFDMNVFRSNVASIMNGSTPAPKLIPTIEPSGKARPTLRRGATGVLVMQLQKLIGATQDGDFGSKTEASVRVFQRNHNLVPDGIVGPKTWEVLDKVS</sequence>
<dbReference type="Pfam" id="PF01510">
    <property type="entry name" value="Amidase_2"/>
    <property type="match status" value="1"/>
</dbReference>
<accession>A0A5C7VZE9</accession>
<organism evidence="2 3">
    <name type="scientific">Nitrosomonas oligotropha</name>
    <dbReference type="NCBI Taxonomy" id="42354"/>
    <lineage>
        <taxon>Bacteria</taxon>
        <taxon>Pseudomonadati</taxon>
        <taxon>Pseudomonadota</taxon>
        <taxon>Betaproteobacteria</taxon>
        <taxon>Nitrosomonadales</taxon>
        <taxon>Nitrosomonadaceae</taxon>
        <taxon>Nitrosomonas</taxon>
    </lineage>
</organism>
<dbReference type="InterPro" id="IPR036505">
    <property type="entry name" value="Amidase/PGRP_sf"/>
</dbReference>
<reference evidence="2 3" key="1">
    <citation type="submission" date="2018-09" db="EMBL/GenBank/DDBJ databases">
        <title>Metagenome Assembled Genomes from an Advanced Water Purification Facility.</title>
        <authorList>
            <person name="Stamps B.W."/>
            <person name="Spear J.R."/>
        </authorList>
    </citation>
    <scope>NUCLEOTIDE SEQUENCE [LARGE SCALE GENOMIC DNA]</scope>
    <source>
        <strain evidence="2">Bin_54_1</strain>
    </source>
</reference>
<gene>
    <name evidence="2" type="ORF">E6Q60_01205</name>
</gene>
<dbReference type="EMBL" id="SSFX01000013">
    <property type="protein sequence ID" value="TXI30510.1"/>
    <property type="molecule type" value="Genomic_DNA"/>
</dbReference>
<evidence type="ECO:0000313" key="2">
    <source>
        <dbReference type="EMBL" id="TXI30510.1"/>
    </source>
</evidence>
<dbReference type="SMART" id="SM00644">
    <property type="entry name" value="Ami_2"/>
    <property type="match status" value="1"/>
</dbReference>
<dbReference type="InterPro" id="IPR036366">
    <property type="entry name" value="PGBDSf"/>
</dbReference>
<name>A0A5C7VZE9_9PROT</name>
<feature type="domain" description="N-acetylmuramoyl-L-alanine amidase" evidence="1">
    <location>
        <begin position="25"/>
        <end position="164"/>
    </location>
</feature>
<dbReference type="InterPro" id="IPR002477">
    <property type="entry name" value="Peptidoglycan-bd-like"/>
</dbReference>
<dbReference type="Proteomes" id="UP000321055">
    <property type="component" value="Unassembled WGS sequence"/>
</dbReference>
<evidence type="ECO:0000313" key="3">
    <source>
        <dbReference type="Proteomes" id="UP000321055"/>
    </source>
</evidence>
<dbReference type="GO" id="GO:0009253">
    <property type="term" value="P:peptidoglycan catabolic process"/>
    <property type="evidence" value="ECO:0007669"/>
    <property type="project" value="InterPro"/>
</dbReference>
<dbReference type="InterPro" id="IPR002502">
    <property type="entry name" value="Amidase_domain"/>
</dbReference>
<comment type="caution">
    <text evidence="2">The sequence shown here is derived from an EMBL/GenBank/DDBJ whole genome shotgun (WGS) entry which is preliminary data.</text>
</comment>
<dbReference type="Gene3D" id="3.40.80.10">
    <property type="entry name" value="Peptidoglycan recognition protein-like"/>
    <property type="match status" value="1"/>
</dbReference>
<dbReference type="Gene3D" id="1.10.101.10">
    <property type="entry name" value="PGBD-like superfamily/PGBD"/>
    <property type="match status" value="1"/>
</dbReference>